<dbReference type="InterPro" id="IPR006157">
    <property type="entry name" value="FolB_dom"/>
</dbReference>
<reference evidence="2" key="1">
    <citation type="submission" date="2022-05" db="EMBL/GenBank/DDBJ databases">
        <title>Sphingomonas sp. strain RP10 Genome sequencing and assembly.</title>
        <authorList>
            <person name="Kim I."/>
        </authorList>
    </citation>
    <scope>NUCLEOTIDE SEQUENCE</scope>
    <source>
        <strain evidence="2">RP10</strain>
    </source>
</reference>
<comment type="caution">
    <text evidence="2">The sequence shown here is derived from an EMBL/GenBank/DDBJ whole genome shotgun (WGS) entry which is preliminary data.</text>
</comment>
<keyword evidence="3" id="KW-1185">Reference proteome</keyword>
<dbReference type="GO" id="GO:0004150">
    <property type="term" value="F:dihydroneopterin aldolase activity"/>
    <property type="evidence" value="ECO:0007669"/>
    <property type="project" value="InterPro"/>
</dbReference>
<gene>
    <name evidence="2" type="ORF">M9979_06570</name>
</gene>
<dbReference type="EMBL" id="JAMLDY010000006">
    <property type="protein sequence ID" value="MCP3734537.1"/>
    <property type="molecule type" value="Genomic_DNA"/>
</dbReference>
<dbReference type="GO" id="GO:0006760">
    <property type="term" value="P:folic acid-containing compound metabolic process"/>
    <property type="evidence" value="ECO:0007669"/>
    <property type="project" value="InterPro"/>
</dbReference>
<dbReference type="Proteomes" id="UP001139486">
    <property type="component" value="Unassembled WGS sequence"/>
</dbReference>
<dbReference type="Pfam" id="PF02152">
    <property type="entry name" value="FolB"/>
    <property type="match status" value="1"/>
</dbReference>
<name>A0A9X2HQD7_9SPHN</name>
<dbReference type="InterPro" id="IPR043133">
    <property type="entry name" value="GTP-CH-I_C/QueF"/>
</dbReference>
<evidence type="ECO:0000313" key="2">
    <source>
        <dbReference type="EMBL" id="MCP3734537.1"/>
    </source>
</evidence>
<protein>
    <submittedName>
        <fullName evidence="2">Dihydroneopterin aldolase</fullName>
    </submittedName>
</protein>
<dbReference type="RefSeq" id="WP_254288534.1">
    <property type="nucleotide sequence ID" value="NZ_JAMLDY010000006.1"/>
</dbReference>
<feature type="domain" description="Dihydroneopterin aldolase/epimerase" evidence="1">
    <location>
        <begin position="6"/>
        <end position="114"/>
    </location>
</feature>
<organism evidence="2 3">
    <name type="scientific">Sphingomonas liriopis</name>
    <dbReference type="NCBI Taxonomy" id="2949094"/>
    <lineage>
        <taxon>Bacteria</taxon>
        <taxon>Pseudomonadati</taxon>
        <taxon>Pseudomonadota</taxon>
        <taxon>Alphaproteobacteria</taxon>
        <taxon>Sphingomonadales</taxon>
        <taxon>Sphingomonadaceae</taxon>
        <taxon>Sphingomonas</taxon>
    </lineage>
</organism>
<evidence type="ECO:0000313" key="3">
    <source>
        <dbReference type="Proteomes" id="UP001139486"/>
    </source>
</evidence>
<dbReference type="AlphaFoldDB" id="A0A9X2HQD7"/>
<dbReference type="Gene3D" id="3.30.1130.10">
    <property type="match status" value="1"/>
</dbReference>
<sequence>MAEYTTILDGLEVAMRLGIHPHEAAPQRVRLSVWMTVDYPTPPNADRIDEVLDYDFLRDGIRAMADGPGFALQETLVEAVAALCLADARVREVRVRSMKLDVYPDAAVGCEVVRGRRLIVSRRSSG</sequence>
<evidence type="ECO:0000259" key="1">
    <source>
        <dbReference type="SMART" id="SM00905"/>
    </source>
</evidence>
<dbReference type="SUPFAM" id="SSF55620">
    <property type="entry name" value="Tetrahydrobiopterin biosynthesis enzymes-like"/>
    <property type="match status" value="1"/>
</dbReference>
<accession>A0A9X2HQD7</accession>
<proteinExistence type="predicted"/>
<dbReference type="SMART" id="SM00905">
    <property type="entry name" value="FolB"/>
    <property type="match status" value="1"/>
</dbReference>